<dbReference type="EMBL" id="JARQBJ010000004">
    <property type="protein sequence ID" value="MDT2810621.1"/>
    <property type="molecule type" value="Genomic_DNA"/>
</dbReference>
<name>A0AAW8U128_9ENTE</name>
<evidence type="ECO:0000313" key="1">
    <source>
        <dbReference type="EMBL" id="MDT2810621.1"/>
    </source>
</evidence>
<dbReference type="RefSeq" id="WP_311835520.1">
    <property type="nucleotide sequence ID" value="NZ_JARQBJ010000004.1"/>
</dbReference>
<dbReference type="AlphaFoldDB" id="A0AAW8U128"/>
<sequence>MKKMMIQSKDILMLKYNKYPINRAEIKKSDIKKITSEVEINIGTATSNTDSKSKMYRIILNITESIKKDQTDESKEVLRDFSIKIYYYLKSDSETLSDDENNFVTLSILKDLNKIVKTQTSLDSKQAMNIDKTVNDFEVDNSLSNKSLIDVKDETL</sequence>
<comment type="caution">
    <text evidence="1">The sequence shown here is derived from an EMBL/GenBank/DDBJ whole genome shotgun (WGS) entry which is preliminary data.</text>
</comment>
<reference evidence="1" key="1">
    <citation type="submission" date="2023-03" db="EMBL/GenBank/DDBJ databases">
        <authorList>
            <person name="Shen W."/>
            <person name="Cai J."/>
        </authorList>
    </citation>
    <scope>NUCLEOTIDE SEQUENCE</scope>
    <source>
        <strain evidence="1">B226-2</strain>
    </source>
</reference>
<evidence type="ECO:0000313" key="2">
    <source>
        <dbReference type="Proteomes" id="UP001256711"/>
    </source>
</evidence>
<gene>
    <name evidence="1" type="ORF">P7H43_08990</name>
</gene>
<accession>A0AAW8U128</accession>
<dbReference type="Proteomes" id="UP001256711">
    <property type="component" value="Unassembled WGS sequence"/>
</dbReference>
<organism evidence="1 2">
    <name type="scientific">Enterococcus asini</name>
    <dbReference type="NCBI Taxonomy" id="57732"/>
    <lineage>
        <taxon>Bacteria</taxon>
        <taxon>Bacillati</taxon>
        <taxon>Bacillota</taxon>
        <taxon>Bacilli</taxon>
        <taxon>Lactobacillales</taxon>
        <taxon>Enterococcaceae</taxon>
        <taxon>Enterococcus</taxon>
    </lineage>
</organism>
<proteinExistence type="predicted"/>
<protein>
    <submittedName>
        <fullName evidence="1">Uncharacterized protein</fullName>
    </submittedName>
</protein>